<reference evidence="1 2" key="1">
    <citation type="submission" date="2021-06" db="EMBL/GenBank/DDBJ databases">
        <title>Caerostris extrusa draft genome.</title>
        <authorList>
            <person name="Kono N."/>
            <person name="Arakawa K."/>
        </authorList>
    </citation>
    <scope>NUCLEOTIDE SEQUENCE [LARGE SCALE GENOMIC DNA]</scope>
</reference>
<accession>A0AAV4MLL9</accession>
<evidence type="ECO:0000313" key="1">
    <source>
        <dbReference type="EMBL" id="GIX71684.1"/>
    </source>
</evidence>
<sequence length="91" mass="10015">MAHVRIIFSTGLLVFNKVHYKILIRNACNKWMAEALNLVEKESSLIKTSDAVFTPLPGPYPECISQEGSQIESLPAPIGILIIDTYLTLAG</sequence>
<name>A0AAV4MLL9_CAEEX</name>
<protein>
    <submittedName>
        <fullName evidence="1">Uncharacterized protein</fullName>
    </submittedName>
</protein>
<evidence type="ECO:0000313" key="2">
    <source>
        <dbReference type="Proteomes" id="UP001054945"/>
    </source>
</evidence>
<comment type="caution">
    <text evidence="1">The sequence shown here is derived from an EMBL/GenBank/DDBJ whole genome shotgun (WGS) entry which is preliminary data.</text>
</comment>
<gene>
    <name evidence="1" type="ORF">CEXT_61421</name>
</gene>
<dbReference type="EMBL" id="BPLR01019778">
    <property type="protein sequence ID" value="GIX71684.1"/>
    <property type="molecule type" value="Genomic_DNA"/>
</dbReference>
<dbReference type="Proteomes" id="UP001054945">
    <property type="component" value="Unassembled WGS sequence"/>
</dbReference>
<keyword evidence="2" id="KW-1185">Reference proteome</keyword>
<organism evidence="1 2">
    <name type="scientific">Caerostris extrusa</name>
    <name type="common">Bark spider</name>
    <name type="synonym">Caerostris bankana</name>
    <dbReference type="NCBI Taxonomy" id="172846"/>
    <lineage>
        <taxon>Eukaryota</taxon>
        <taxon>Metazoa</taxon>
        <taxon>Ecdysozoa</taxon>
        <taxon>Arthropoda</taxon>
        <taxon>Chelicerata</taxon>
        <taxon>Arachnida</taxon>
        <taxon>Araneae</taxon>
        <taxon>Araneomorphae</taxon>
        <taxon>Entelegynae</taxon>
        <taxon>Araneoidea</taxon>
        <taxon>Araneidae</taxon>
        <taxon>Caerostris</taxon>
    </lineage>
</organism>
<dbReference type="AlphaFoldDB" id="A0AAV4MLL9"/>
<proteinExistence type="predicted"/>